<sequence>MMQSKANITPDGVRMTERLVGRPAGSTSHFGEAYIGSPISSMHDSWRMRIDPGLELRWKNLQRYGSSTTTLFSSSVKSEKLGNIELQAGGAECSDDLGLEEGEFDPRAGEAGNDFGARDGEWEGLRAGRDERNDVLGLEEGEYDPRDGEEGLVSRDRDLGFEEGVYDSRDHEGVFDVSDRDRGGEKFGKDELQVNRDERNVQFGLEEGKCVESYTRSEQELRHVMVFQGNFDRVLAYLSCTVRNVTPLPPSFIDSISLDHWWRSLQGGFH</sequence>
<reference evidence="1 2" key="1">
    <citation type="submission" date="2024-09" db="EMBL/GenBank/DDBJ databases">
        <title>Chromosome-scale assembly of Riccia sorocarpa.</title>
        <authorList>
            <person name="Paukszto L."/>
        </authorList>
    </citation>
    <scope>NUCLEOTIDE SEQUENCE [LARGE SCALE GENOMIC DNA]</scope>
    <source>
        <strain evidence="1">LP-2024</strain>
        <tissue evidence="1">Aerial parts of the thallus</tissue>
    </source>
</reference>
<proteinExistence type="predicted"/>
<gene>
    <name evidence="1" type="ORF">R1sor_017349</name>
</gene>
<dbReference type="AlphaFoldDB" id="A0ABD3IAM2"/>
<protein>
    <submittedName>
        <fullName evidence="1">Uncharacterized protein</fullName>
    </submittedName>
</protein>
<name>A0ABD3IAM2_9MARC</name>
<accession>A0ABD3IAM2</accession>
<dbReference type="Proteomes" id="UP001633002">
    <property type="component" value="Unassembled WGS sequence"/>
</dbReference>
<comment type="caution">
    <text evidence="1">The sequence shown here is derived from an EMBL/GenBank/DDBJ whole genome shotgun (WGS) entry which is preliminary data.</text>
</comment>
<organism evidence="1 2">
    <name type="scientific">Riccia sorocarpa</name>
    <dbReference type="NCBI Taxonomy" id="122646"/>
    <lineage>
        <taxon>Eukaryota</taxon>
        <taxon>Viridiplantae</taxon>
        <taxon>Streptophyta</taxon>
        <taxon>Embryophyta</taxon>
        <taxon>Marchantiophyta</taxon>
        <taxon>Marchantiopsida</taxon>
        <taxon>Marchantiidae</taxon>
        <taxon>Marchantiales</taxon>
        <taxon>Ricciaceae</taxon>
        <taxon>Riccia</taxon>
    </lineage>
</organism>
<evidence type="ECO:0000313" key="1">
    <source>
        <dbReference type="EMBL" id="KAL3699327.1"/>
    </source>
</evidence>
<dbReference type="EMBL" id="JBJQOH010000001">
    <property type="protein sequence ID" value="KAL3699327.1"/>
    <property type="molecule type" value="Genomic_DNA"/>
</dbReference>
<evidence type="ECO:0000313" key="2">
    <source>
        <dbReference type="Proteomes" id="UP001633002"/>
    </source>
</evidence>
<keyword evidence="2" id="KW-1185">Reference proteome</keyword>